<evidence type="ECO:0000313" key="2">
    <source>
        <dbReference type="Proteomes" id="UP000499080"/>
    </source>
</evidence>
<sequence>MLQNATVHIKAYIHTEQWLKGTGCCKVTTVHIEACIHAEQWLTAHDVTKCHRAYQGMHSRRTMAKRHRMLRNDHYTYRGMHSRCTMADCRGCYSVMAIRRKT</sequence>
<dbReference type="AlphaFoldDB" id="A0A4Y2CW08"/>
<proteinExistence type="predicted"/>
<organism evidence="1 2">
    <name type="scientific">Araneus ventricosus</name>
    <name type="common">Orbweaver spider</name>
    <name type="synonym">Epeira ventricosa</name>
    <dbReference type="NCBI Taxonomy" id="182803"/>
    <lineage>
        <taxon>Eukaryota</taxon>
        <taxon>Metazoa</taxon>
        <taxon>Ecdysozoa</taxon>
        <taxon>Arthropoda</taxon>
        <taxon>Chelicerata</taxon>
        <taxon>Arachnida</taxon>
        <taxon>Araneae</taxon>
        <taxon>Araneomorphae</taxon>
        <taxon>Entelegynae</taxon>
        <taxon>Araneoidea</taxon>
        <taxon>Araneidae</taxon>
        <taxon>Araneus</taxon>
    </lineage>
</organism>
<dbReference type="Proteomes" id="UP000499080">
    <property type="component" value="Unassembled WGS sequence"/>
</dbReference>
<dbReference type="EMBL" id="BGPR01087782">
    <property type="protein sequence ID" value="GBM08563.1"/>
    <property type="molecule type" value="Genomic_DNA"/>
</dbReference>
<protein>
    <submittedName>
        <fullName evidence="1">Uncharacterized protein</fullName>
    </submittedName>
</protein>
<comment type="caution">
    <text evidence="1">The sequence shown here is derived from an EMBL/GenBank/DDBJ whole genome shotgun (WGS) entry which is preliminary data.</text>
</comment>
<reference evidence="1 2" key="1">
    <citation type="journal article" date="2019" name="Sci. Rep.">
        <title>Orb-weaving spider Araneus ventricosus genome elucidates the spidroin gene catalogue.</title>
        <authorList>
            <person name="Kono N."/>
            <person name="Nakamura H."/>
            <person name="Ohtoshi R."/>
            <person name="Moran D.A.P."/>
            <person name="Shinohara A."/>
            <person name="Yoshida Y."/>
            <person name="Fujiwara M."/>
            <person name="Mori M."/>
            <person name="Tomita M."/>
            <person name="Arakawa K."/>
        </authorList>
    </citation>
    <scope>NUCLEOTIDE SEQUENCE [LARGE SCALE GENOMIC DNA]</scope>
</reference>
<gene>
    <name evidence="1" type="ORF">AVEN_50987_1</name>
</gene>
<keyword evidence="2" id="KW-1185">Reference proteome</keyword>
<accession>A0A4Y2CW08</accession>
<evidence type="ECO:0000313" key="1">
    <source>
        <dbReference type="EMBL" id="GBM08563.1"/>
    </source>
</evidence>
<name>A0A4Y2CW08_ARAVE</name>